<protein>
    <submittedName>
        <fullName evidence="1">Reactive intermediate/imine deaminase</fullName>
    </submittedName>
</protein>
<dbReference type="InterPro" id="IPR035959">
    <property type="entry name" value="RutC-like_sf"/>
</dbReference>
<dbReference type="RefSeq" id="WP_179817228.1">
    <property type="nucleotide sequence ID" value="NZ_JACBZD010000002.1"/>
</dbReference>
<gene>
    <name evidence="1" type="ORF">FHU37_005439</name>
</gene>
<organism evidence="1 2">
    <name type="scientific">Allostreptomyces psammosilenae</name>
    <dbReference type="NCBI Taxonomy" id="1892865"/>
    <lineage>
        <taxon>Bacteria</taxon>
        <taxon>Bacillati</taxon>
        <taxon>Actinomycetota</taxon>
        <taxon>Actinomycetes</taxon>
        <taxon>Kitasatosporales</taxon>
        <taxon>Streptomycetaceae</taxon>
        <taxon>Allostreptomyces</taxon>
    </lineage>
</organism>
<proteinExistence type="predicted"/>
<dbReference type="SUPFAM" id="SSF55298">
    <property type="entry name" value="YjgF-like"/>
    <property type="match status" value="1"/>
</dbReference>
<reference evidence="1 2" key="1">
    <citation type="submission" date="2020-07" db="EMBL/GenBank/DDBJ databases">
        <title>Sequencing the genomes of 1000 actinobacteria strains.</title>
        <authorList>
            <person name="Klenk H.-P."/>
        </authorList>
    </citation>
    <scope>NUCLEOTIDE SEQUENCE [LARGE SCALE GENOMIC DNA]</scope>
    <source>
        <strain evidence="1 2">DSM 42178</strain>
    </source>
</reference>
<evidence type="ECO:0000313" key="2">
    <source>
        <dbReference type="Proteomes" id="UP000567795"/>
    </source>
</evidence>
<dbReference type="GO" id="GO:0005829">
    <property type="term" value="C:cytosol"/>
    <property type="evidence" value="ECO:0007669"/>
    <property type="project" value="TreeGrafter"/>
</dbReference>
<dbReference type="EMBL" id="JACBZD010000002">
    <property type="protein sequence ID" value="NYI08410.1"/>
    <property type="molecule type" value="Genomic_DNA"/>
</dbReference>
<accession>A0A853A4L2</accession>
<evidence type="ECO:0000313" key="1">
    <source>
        <dbReference type="EMBL" id="NYI08410.1"/>
    </source>
</evidence>
<dbReference type="AlphaFoldDB" id="A0A853A4L2"/>
<dbReference type="Pfam" id="PF01042">
    <property type="entry name" value="Ribonuc_L-PSP"/>
    <property type="match status" value="1"/>
</dbReference>
<dbReference type="PANTHER" id="PTHR11803">
    <property type="entry name" value="2-IMINOBUTANOATE/2-IMINOPROPANOATE DEAMINASE RIDA"/>
    <property type="match status" value="1"/>
</dbReference>
<keyword evidence="2" id="KW-1185">Reference proteome</keyword>
<dbReference type="Gene3D" id="3.30.1330.40">
    <property type="entry name" value="RutC-like"/>
    <property type="match status" value="1"/>
</dbReference>
<dbReference type="GO" id="GO:0019239">
    <property type="term" value="F:deaminase activity"/>
    <property type="evidence" value="ECO:0007669"/>
    <property type="project" value="TreeGrafter"/>
</dbReference>
<sequence>MPDQPSVKTAVLTEGAPAPAWVFSQGVRKGPILQVSGQGPQDPVSGEYLYPGDVRAQTRRTLENVKAVLEAGGAAVEDVVMFRVYLTERSDFAAMNEVYGEFVTANCPSGVLPCRTTVFVELPHESMLVEIDAQAVIG</sequence>
<dbReference type="Proteomes" id="UP000567795">
    <property type="component" value="Unassembled WGS sequence"/>
</dbReference>
<dbReference type="CDD" id="cd00448">
    <property type="entry name" value="YjgF_YER057c_UK114_family"/>
    <property type="match status" value="1"/>
</dbReference>
<name>A0A853A4L2_9ACTN</name>
<dbReference type="InterPro" id="IPR006175">
    <property type="entry name" value="YjgF/YER057c/UK114"/>
</dbReference>
<dbReference type="PANTHER" id="PTHR11803:SF39">
    <property type="entry name" value="2-IMINOBUTANOATE_2-IMINOPROPANOATE DEAMINASE"/>
    <property type="match status" value="1"/>
</dbReference>
<comment type="caution">
    <text evidence="1">The sequence shown here is derived from an EMBL/GenBank/DDBJ whole genome shotgun (WGS) entry which is preliminary data.</text>
</comment>